<dbReference type="CDD" id="cd07724">
    <property type="entry name" value="POD-like_MBL-fold"/>
    <property type="match status" value="1"/>
</dbReference>
<dbReference type="InterPro" id="IPR001763">
    <property type="entry name" value="Rhodanese-like_dom"/>
</dbReference>
<dbReference type="Gene3D" id="3.60.15.10">
    <property type="entry name" value="Ribonuclease Z/Hydroxyacylglutathione hydrolase-like"/>
    <property type="match status" value="1"/>
</dbReference>
<feature type="domain" description="Rhodanese" evidence="2">
    <location>
        <begin position="379"/>
        <end position="467"/>
    </location>
</feature>
<dbReference type="Pfam" id="PF00753">
    <property type="entry name" value="Lactamase_B"/>
    <property type="match status" value="1"/>
</dbReference>
<name>A0ABV9NZ03_9BACI</name>
<reference evidence="4" key="1">
    <citation type="journal article" date="2019" name="Int. J. Syst. Evol. Microbiol.">
        <title>The Global Catalogue of Microorganisms (GCM) 10K type strain sequencing project: providing services to taxonomists for standard genome sequencing and annotation.</title>
        <authorList>
            <consortium name="The Broad Institute Genomics Platform"/>
            <consortium name="The Broad Institute Genome Sequencing Center for Infectious Disease"/>
            <person name="Wu L."/>
            <person name="Ma J."/>
        </authorList>
    </citation>
    <scope>NUCLEOTIDE SEQUENCE [LARGE SCALE GENOMIC DNA]</scope>
    <source>
        <strain evidence="4">JCM 12165</strain>
    </source>
</reference>
<accession>A0ABV9NZ03</accession>
<dbReference type="RefSeq" id="WP_377909399.1">
    <property type="nucleotide sequence ID" value="NZ_JBHSGK010000009.1"/>
</dbReference>
<proteinExistence type="predicted"/>
<dbReference type="CDD" id="cd00158">
    <property type="entry name" value="RHOD"/>
    <property type="match status" value="2"/>
</dbReference>
<dbReference type="InterPro" id="IPR044528">
    <property type="entry name" value="POD-like_MBL-fold"/>
</dbReference>
<dbReference type="PANTHER" id="PTHR43084">
    <property type="entry name" value="PERSULFIDE DIOXYGENASE ETHE1"/>
    <property type="match status" value="1"/>
</dbReference>
<dbReference type="SUPFAM" id="SSF56281">
    <property type="entry name" value="Metallo-hydrolase/oxidoreductase"/>
    <property type="match status" value="1"/>
</dbReference>
<dbReference type="PROSITE" id="PS50206">
    <property type="entry name" value="RHODANESE_3"/>
    <property type="match status" value="2"/>
</dbReference>
<sequence length="470" mass="51364">MLLQYFYDDKLAQASYLVGCQAANEAVVIDPARDVQPYIKAAEEHGMTITGVMETHIHADYLCGARELADRTGAVLYVSDEGPSEWKYENIDMLDHQLLKDQDQIMLGKIRFDVLHTPGHTPESISFLVTDGGAEADEPLGIFTGDFVFVGDIGRPDLLEKAAKQKDSAAAGAEDMFHSLETFKQLPDFTQVLPGHGAGSACGKSLGSVPSSTVGYEKRFNWALQYTDKEQFKQDLVADQPEPPVYFAEMKKVNKAGPAFLKDLTDPEVMGKELLQEAVSTGQVIDTRPPEQFAAAHMEGVMNLPLNKSFTNWAGWLLNYDEPIYAIVEESQVDELKTALRSIGLDQLKGWANPSVAMTIGKPQSFDQLTPEQASVWIESGSVHVLDVRGAAERKNGYVEGSTHIMLGELPHRIKEVATDKPVLVQCGTGLRSAIGASILQKNGITDVKNMMGGFGRFAKIGNEDVIVDG</sequence>
<evidence type="ECO:0000256" key="1">
    <source>
        <dbReference type="ARBA" id="ARBA00022723"/>
    </source>
</evidence>
<dbReference type="SMART" id="SM00849">
    <property type="entry name" value="Lactamase_B"/>
    <property type="match status" value="1"/>
</dbReference>
<keyword evidence="4" id="KW-1185">Reference proteome</keyword>
<evidence type="ECO:0000313" key="4">
    <source>
        <dbReference type="Proteomes" id="UP001595896"/>
    </source>
</evidence>
<dbReference type="Pfam" id="PF00581">
    <property type="entry name" value="Rhodanese"/>
    <property type="match status" value="1"/>
</dbReference>
<dbReference type="SMART" id="SM00450">
    <property type="entry name" value="RHOD"/>
    <property type="match status" value="1"/>
</dbReference>
<protein>
    <submittedName>
        <fullName evidence="3">Rhodanese-like domain-containing protein</fullName>
    </submittedName>
</protein>
<dbReference type="EMBL" id="JBHSGK010000009">
    <property type="protein sequence ID" value="MFC4736784.1"/>
    <property type="molecule type" value="Genomic_DNA"/>
</dbReference>
<dbReference type="InterPro" id="IPR001279">
    <property type="entry name" value="Metallo-B-lactamas"/>
</dbReference>
<feature type="domain" description="Rhodanese" evidence="2">
    <location>
        <begin position="278"/>
        <end position="308"/>
    </location>
</feature>
<gene>
    <name evidence="3" type="ORF">ACFO4L_09330</name>
</gene>
<organism evidence="3 4">
    <name type="scientific">Bacillus daqingensis</name>
    <dbReference type="NCBI Taxonomy" id="872396"/>
    <lineage>
        <taxon>Bacteria</taxon>
        <taxon>Bacillati</taxon>
        <taxon>Bacillota</taxon>
        <taxon>Bacilli</taxon>
        <taxon>Bacillales</taxon>
        <taxon>Bacillaceae</taxon>
        <taxon>Bacillus</taxon>
    </lineage>
</organism>
<keyword evidence="1" id="KW-0479">Metal-binding</keyword>
<dbReference type="PANTHER" id="PTHR43084:SF1">
    <property type="entry name" value="PERSULFIDE DIOXYGENASE ETHE1, MITOCHONDRIAL"/>
    <property type="match status" value="1"/>
</dbReference>
<dbReference type="Gene3D" id="3.40.250.10">
    <property type="entry name" value="Rhodanese-like domain"/>
    <property type="match status" value="2"/>
</dbReference>
<dbReference type="Proteomes" id="UP001595896">
    <property type="component" value="Unassembled WGS sequence"/>
</dbReference>
<dbReference type="InterPro" id="IPR036873">
    <property type="entry name" value="Rhodanese-like_dom_sf"/>
</dbReference>
<evidence type="ECO:0000313" key="3">
    <source>
        <dbReference type="EMBL" id="MFC4736784.1"/>
    </source>
</evidence>
<dbReference type="SUPFAM" id="SSF52821">
    <property type="entry name" value="Rhodanese/Cell cycle control phosphatase"/>
    <property type="match status" value="2"/>
</dbReference>
<comment type="caution">
    <text evidence="3">The sequence shown here is derived from an EMBL/GenBank/DDBJ whole genome shotgun (WGS) entry which is preliminary data.</text>
</comment>
<dbReference type="InterPro" id="IPR051682">
    <property type="entry name" value="Mito_Persulfide_Diox"/>
</dbReference>
<evidence type="ECO:0000259" key="2">
    <source>
        <dbReference type="PROSITE" id="PS50206"/>
    </source>
</evidence>
<dbReference type="InterPro" id="IPR036866">
    <property type="entry name" value="RibonucZ/Hydroxyglut_hydro"/>
</dbReference>